<organism evidence="11 12">
    <name type="scientific">Adineta steineri</name>
    <dbReference type="NCBI Taxonomy" id="433720"/>
    <lineage>
        <taxon>Eukaryota</taxon>
        <taxon>Metazoa</taxon>
        <taxon>Spiralia</taxon>
        <taxon>Gnathifera</taxon>
        <taxon>Rotifera</taxon>
        <taxon>Eurotatoria</taxon>
        <taxon>Bdelloidea</taxon>
        <taxon>Adinetida</taxon>
        <taxon>Adinetidae</taxon>
        <taxon>Adineta</taxon>
    </lineage>
</organism>
<dbReference type="GO" id="GO:0000122">
    <property type="term" value="P:negative regulation of transcription by RNA polymerase II"/>
    <property type="evidence" value="ECO:0007669"/>
    <property type="project" value="TreeGrafter"/>
</dbReference>
<dbReference type="GO" id="GO:0045944">
    <property type="term" value="P:positive regulation of transcription by RNA polymerase II"/>
    <property type="evidence" value="ECO:0007669"/>
    <property type="project" value="TreeGrafter"/>
</dbReference>
<evidence type="ECO:0000313" key="12">
    <source>
        <dbReference type="Proteomes" id="UP000663881"/>
    </source>
</evidence>
<proteinExistence type="predicted"/>
<keyword evidence="5" id="KW-0238">DNA-binding</keyword>
<keyword evidence="7" id="KW-0675">Receptor</keyword>
<keyword evidence="3" id="KW-0862">Zinc</keyword>
<dbReference type="AlphaFoldDB" id="A0A818QEX0"/>
<evidence type="ECO:0000313" key="11">
    <source>
        <dbReference type="EMBL" id="CAF3635523.1"/>
    </source>
</evidence>
<dbReference type="EMBL" id="CAJNON010001369">
    <property type="protein sequence ID" value="CAF1456579.1"/>
    <property type="molecule type" value="Genomic_DNA"/>
</dbReference>
<dbReference type="Pfam" id="PF00105">
    <property type="entry name" value="zf-C4"/>
    <property type="match status" value="1"/>
</dbReference>
<dbReference type="GO" id="GO:0008270">
    <property type="term" value="F:zinc ion binding"/>
    <property type="evidence" value="ECO:0007669"/>
    <property type="project" value="UniProtKB-KW"/>
</dbReference>
<name>A0A818QEX0_9BILA</name>
<evidence type="ECO:0000313" key="10">
    <source>
        <dbReference type="EMBL" id="CAF1456579.1"/>
    </source>
</evidence>
<keyword evidence="4" id="KW-0805">Transcription regulation</keyword>
<evidence type="ECO:0000259" key="9">
    <source>
        <dbReference type="PROSITE" id="PS51030"/>
    </source>
</evidence>
<evidence type="ECO:0000256" key="1">
    <source>
        <dbReference type="ARBA" id="ARBA00022723"/>
    </source>
</evidence>
<dbReference type="InterPro" id="IPR001628">
    <property type="entry name" value="Znf_hrmn_rcpt"/>
</dbReference>
<dbReference type="EMBL" id="CAJOAY010000337">
    <property type="protein sequence ID" value="CAF3635523.1"/>
    <property type="molecule type" value="Genomic_DNA"/>
</dbReference>
<dbReference type="GO" id="GO:0030154">
    <property type="term" value="P:cell differentiation"/>
    <property type="evidence" value="ECO:0007669"/>
    <property type="project" value="TreeGrafter"/>
</dbReference>
<dbReference type="PANTHER" id="PTHR24082:SF283">
    <property type="entry name" value="NUCLEAR HORMONE RECEPTOR HR96"/>
    <property type="match status" value="1"/>
</dbReference>
<evidence type="ECO:0000256" key="7">
    <source>
        <dbReference type="ARBA" id="ARBA00023170"/>
    </source>
</evidence>
<evidence type="ECO:0000256" key="5">
    <source>
        <dbReference type="ARBA" id="ARBA00023125"/>
    </source>
</evidence>
<dbReference type="InterPro" id="IPR050234">
    <property type="entry name" value="Nuclear_hormone_rcpt_NR1"/>
</dbReference>
<keyword evidence="8" id="KW-0539">Nucleus</keyword>
<dbReference type="PROSITE" id="PS51030">
    <property type="entry name" value="NUCLEAR_REC_DBD_2"/>
    <property type="match status" value="1"/>
</dbReference>
<dbReference type="GO" id="GO:0000978">
    <property type="term" value="F:RNA polymerase II cis-regulatory region sequence-specific DNA binding"/>
    <property type="evidence" value="ECO:0007669"/>
    <property type="project" value="TreeGrafter"/>
</dbReference>
<accession>A0A818QEX0</accession>
<comment type="caution">
    <text evidence="11">The sequence shown here is derived from an EMBL/GenBank/DDBJ whole genome shotgun (WGS) entry which is preliminary data.</text>
</comment>
<keyword evidence="2" id="KW-0863">Zinc-finger</keyword>
<evidence type="ECO:0000256" key="4">
    <source>
        <dbReference type="ARBA" id="ARBA00023015"/>
    </source>
</evidence>
<gene>
    <name evidence="11" type="ORF">OKA104_LOCUS8362</name>
    <name evidence="10" type="ORF">VCS650_LOCUS39788</name>
</gene>
<dbReference type="PROSITE" id="PS00031">
    <property type="entry name" value="NUCLEAR_REC_DBD_1"/>
    <property type="match status" value="1"/>
</dbReference>
<dbReference type="Proteomes" id="UP000663891">
    <property type="component" value="Unassembled WGS sequence"/>
</dbReference>
<evidence type="ECO:0000256" key="2">
    <source>
        <dbReference type="ARBA" id="ARBA00022771"/>
    </source>
</evidence>
<evidence type="ECO:0000256" key="3">
    <source>
        <dbReference type="ARBA" id="ARBA00022833"/>
    </source>
</evidence>
<dbReference type="SUPFAM" id="SSF48508">
    <property type="entry name" value="Nuclear receptor ligand-binding domain"/>
    <property type="match status" value="1"/>
</dbReference>
<dbReference type="Proteomes" id="UP000663881">
    <property type="component" value="Unassembled WGS sequence"/>
</dbReference>
<reference evidence="11" key="1">
    <citation type="submission" date="2021-02" db="EMBL/GenBank/DDBJ databases">
        <authorList>
            <person name="Nowell W R."/>
        </authorList>
    </citation>
    <scope>NUCLEOTIDE SEQUENCE</scope>
</reference>
<feature type="domain" description="Nuclear receptor" evidence="9">
    <location>
        <begin position="18"/>
        <end position="95"/>
    </location>
</feature>
<dbReference type="PRINTS" id="PR00047">
    <property type="entry name" value="STROIDFINGER"/>
</dbReference>
<keyword evidence="1" id="KW-0479">Metal-binding</keyword>
<protein>
    <recommendedName>
        <fullName evidence="9">Nuclear receptor domain-containing protein</fullName>
    </recommendedName>
</protein>
<dbReference type="Gene3D" id="3.30.50.10">
    <property type="entry name" value="Erythroid Transcription Factor GATA-1, subunit A"/>
    <property type="match status" value="1"/>
</dbReference>
<dbReference type="PANTHER" id="PTHR24082">
    <property type="entry name" value="NUCLEAR HORMONE RECEPTOR"/>
    <property type="match status" value="1"/>
</dbReference>
<sequence>MNVEFRTKPGRKRKTKDGDICLVCGDPAIGLNFGVQTCSPCKAFFRRNAVKLGTIEFQCRGDGDCPVTSESRRQCNCCRLAKCIRIGMDRKAIRTDDQRLERLRLIETNRQKRAEQKVEDEKSLATNNKQIIIRPNGLLRYSKTYSFSLSSYDYTLLTNIFHEYERACVPHTYKEHLNMPVNETLTLHKFLNASSNMYIGFISYINSVPEFRSIPVDAKMLLIKNNVQQILRKNSTLIMKTITPDLDRDSPVFLHIFPKDVYMSMRDTSIALSPFVHDPMLMKLFLITLMLSKYLNVEYTNYHIECNDENITRNIFAAQNIYVELLWRYILSRCANYQQSVHFLTSLITRTLYSQTVQVKLNKFMNTIIPSQNHQLEPIIKSLWNPSEENSC</sequence>
<dbReference type="InterPro" id="IPR013088">
    <property type="entry name" value="Znf_NHR/GATA"/>
</dbReference>
<dbReference type="SUPFAM" id="SSF57716">
    <property type="entry name" value="Glucocorticoid receptor-like (DNA-binding domain)"/>
    <property type="match status" value="1"/>
</dbReference>
<dbReference type="OrthoDB" id="10000397at2759"/>
<dbReference type="InterPro" id="IPR035500">
    <property type="entry name" value="NHR-like_dom_sf"/>
</dbReference>
<dbReference type="Gene3D" id="1.10.565.10">
    <property type="entry name" value="Retinoid X Receptor"/>
    <property type="match status" value="1"/>
</dbReference>
<dbReference type="GO" id="GO:0004879">
    <property type="term" value="F:nuclear receptor activity"/>
    <property type="evidence" value="ECO:0007669"/>
    <property type="project" value="TreeGrafter"/>
</dbReference>
<evidence type="ECO:0000256" key="6">
    <source>
        <dbReference type="ARBA" id="ARBA00023163"/>
    </source>
</evidence>
<dbReference type="SMART" id="SM00399">
    <property type="entry name" value="ZnF_C4"/>
    <property type="match status" value="1"/>
</dbReference>
<evidence type="ECO:0000256" key="8">
    <source>
        <dbReference type="ARBA" id="ARBA00023242"/>
    </source>
</evidence>
<keyword evidence="6" id="KW-0804">Transcription</keyword>